<keyword evidence="4" id="KW-1185">Reference proteome</keyword>
<gene>
    <name evidence="3" type="ORF">TCE0_015f02905</name>
</gene>
<feature type="domain" description="Inositol polyphosphate-related phosphatase" evidence="2">
    <location>
        <begin position="8"/>
        <end position="387"/>
    </location>
</feature>
<dbReference type="PANTHER" id="PTHR11200:SF286">
    <property type="entry name" value="5-PHOSPHATASE, PUTATIVE (AFU_ORTHOLOGUE AFUA_5G07600)-RELATED"/>
    <property type="match status" value="1"/>
</dbReference>
<dbReference type="InterPro" id="IPR046985">
    <property type="entry name" value="IP5"/>
</dbReference>
<dbReference type="Proteomes" id="UP000053095">
    <property type="component" value="Unassembled WGS sequence"/>
</dbReference>
<reference evidence="4" key="1">
    <citation type="journal article" date="2015" name="Genome Announc.">
        <title>Draft genome sequence of Talaromyces cellulolyticus strain Y-94, a source of lignocellulosic biomass-degrading enzymes.</title>
        <authorList>
            <person name="Fujii T."/>
            <person name="Koike H."/>
            <person name="Sawayama S."/>
            <person name="Yano S."/>
            <person name="Inoue H."/>
        </authorList>
    </citation>
    <scope>NUCLEOTIDE SEQUENCE [LARGE SCALE GENOMIC DNA]</scope>
    <source>
        <strain evidence="4">Y-94</strain>
    </source>
</reference>
<dbReference type="GO" id="GO:0004439">
    <property type="term" value="F:phosphatidylinositol-4,5-bisphosphate 5-phosphatase activity"/>
    <property type="evidence" value="ECO:0007669"/>
    <property type="project" value="TreeGrafter"/>
</dbReference>
<dbReference type="InterPro" id="IPR000300">
    <property type="entry name" value="IPPc"/>
</dbReference>
<dbReference type="GO" id="GO:0046856">
    <property type="term" value="P:phosphatidylinositol dephosphorylation"/>
    <property type="evidence" value="ECO:0007669"/>
    <property type="project" value="InterPro"/>
</dbReference>
<dbReference type="SMART" id="SM00128">
    <property type="entry name" value="IPPc"/>
    <property type="match status" value="1"/>
</dbReference>
<organism evidence="3 4">
    <name type="scientific">Talaromyces pinophilus</name>
    <name type="common">Penicillium pinophilum</name>
    <dbReference type="NCBI Taxonomy" id="128442"/>
    <lineage>
        <taxon>Eukaryota</taxon>
        <taxon>Fungi</taxon>
        <taxon>Dikarya</taxon>
        <taxon>Ascomycota</taxon>
        <taxon>Pezizomycotina</taxon>
        <taxon>Eurotiomycetes</taxon>
        <taxon>Eurotiomycetidae</taxon>
        <taxon>Eurotiales</taxon>
        <taxon>Trichocomaceae</taxon>
        <taxon>Talaromyces</taxon>
        <taxon>Talaromyces sect. Talaromyces</taxon>
    </lineage>
</organism>
<feature type="region of interest" description="Disordered" evidence="1">
    <location>
        <begin position="241"/>
        <end position="264"/>
    </location>
</feature>
<protein>
    <recommendedName>
        <fullName evidence="2">Inositol polyphosphate-related phosphatase domain-containing protein</fullName>
    </recommendedName>
</protein>
<dbReference type="AlphaFoldDB" id="A0A6V8H0Z5"/>
<dbReference type="InterPro" id="IPR036691">
    <property type="entry name" value="Endo/exonu/phosph_ase_sf"/>
</dbReference>
<evidence type="ECO:0000256" key="1">
    <source>
        <dbReference type="SAM" id="MobiDB-lite"/>
    </source>
</evidence>
<name>A0A6V8H0Z5_TALPI</name>
<sequence length="469" mass="52257">MTNTAAEQCLNAYILTFNCARNLIPTDRFATHLFDALPPSHGTTAPEILALSLQEVAPIYYAFLGGSFLVPYLSAFQKAVEIATRTRWPTSSEGGYVNVVTHHCGLTALMVFVRSDIADNIAWTDTAEVGVGLQEMGNKGAVGTRLGYALDNNETLELTFVAAHIAPMEHAYERRNRDWRRIVERLVFTKSGDNGDEEGEEQEDDTAHLLQRNRRIVESGIFSPRSHLFFAGDLNYRTSDIPPIPEDHARYPQPHDTPDDASHHSKLFQNDQLTRELRAKRTLHGLTEAPITFPPTYKYSDEARKAALFEEQTQDGPGDTWKWATRRWPSWCDRILYLEYPPWMSATTKKGGKSRIQVQGYNALPLLPTSDHRAVALAVSVPLRPITPPPSQIEGVDDARLHPPFPIDPSWKARRENARVKEVVVGGLAYLALTWEGNGILLATMAGILGGWIVLRSLLQGEVSGGLLL</sequence>
<dbReference type="EMBL" id="DF933811">
    <property type="protein sequence ID" value="GAM34971.1"/>
    <property type="molecule type" value="Genomic_DNA"/>
</dbReference>
<dbReference type="PANTHER" id="PTHR11200">
    <property type="entry name" value="INOSITOL 5-PHOSPHATASE"/>
    <property type="match status" value="1"/>
</dbReference>
<dbReference type="SUPFAM" id="SSF56219">
    <property type="entry name" value="DNase I-like"/>
    <property type="match status" value="1"/>
</dbReference>
<evidence type="ECO:0000313" key="4">
    <source>
        <dbReference type="Proteomes" id="UP000053095"/>
    </source>
</evidence>
<dbReference type="Gene3D" id="3.60.10.10">
    <property type="entry name" value="Endonuclease/exonuclease/phosphatase"/>
    <property type="match status" value="1"/>
</dbReference>
<dbReference type="Pfam" id="PF22669">
    <property type="entry name" value="Exo_endo_phos2"/>
    <property type="match status" value="1"/>
</dbReference>
<evidence type="ECO:0000259" key="2">
    <source>
        <dbReference type="SMART" id="SM00128"/>
    </source>
</evidence>
<proteinExistence type="predicted"/>
<comment type="caution">
    <text evidence="3">The sequence shown here is derived from an EMBL/GenBank/DDBJ whole genome shotgun (WGS) entry which is preliminary data.</text>
</comment>
<accession>A0A6V8H0Z5</accession>
<evidence type="ECO:0000313" key="3">
    <source>
        <dbReference type="EMBL" id="GAM34971.1"/>
    </source>
</evidence>